<evidence type="ECO:0000313" key="13">
    <source>
        <dbReference type="EMBL" id="CAF1649120.1"/>
    </source>
</evidence>
<keyword evidence="5" id="KW-0963">Cytoplasm</keyword>
<evidence type="ECO:0000313" key="14">
    <source>
        <dbReference type="Proteomes" id="UP000663832"/>
    </source>
</evidence>
<evidence type="ECO:0000256" key="11">
    <source>
        <dbReference type="SAM" id="MobiDB-lite"/>
    </source>
</evidence>
<dbReference type="InterPro" id="IPR001372">
    <property type="entry name" value="Dynein_light_chain_typ-1/2"/>
</dbReference>
<dbReference type="PANTHER" id="PTHR11886:SF35">
    <property type="entry name" value="DYNEIN LIGHT CHAIN"/>
    <property type="match status" value="1"/>
</dbReference>
<keyword evidence="4" id="KW-0813">Transport</keyword>
<dbReference type="EMBL" id="CAJNOM010003769">
    <property type="protein sequence ID" value="CAF1649120.1"/>
    <property type="molecule type" value="Genomic_DNA"/>
</dbReference>
<evidence type="ECO:0000256" key="8">
    <source>
        <dbReference type="ARBA" id="ARBA00022927"/>
    </source>
</evidence>
<evidence type="ECO:0000256" key="6">
    <source>
        <dbReference type="ARBA" id="ARBA00022701"/>
    </source>
</evidence>
<evidence type="ECO:0000256" key="7">
    <source>
        <dbReference type="ARBA" id="ARBA00022816"/>
    </source>
</evidence>
<dbReference type="Proteomes" id="UP000663877">
    <property type="component" value="Unassembled WGS sequence"/>
</dbReference>
<keyword evidence="6" id="KW-0493">Microtubule</keyword>
<organism evidence="13 14">
    <name type="scientific">Adineta steineri</name>
    <dbReference type="NCBI Taxonomy" id="433720"/>
    <lineage>
        <taxon>Eukaryota</taxon>
        <taxon>Metazoa</taxon>
        <taxon>Spiralia</taxon>
        <taxon>Gnathifera</taxon>
        <taxon>Rotifera</taxon>
        <taxon>Eurotatoria</taxon>
        <taxon>Bdelloidea</taxon>
        <taxon>Adinetida</taxon>
        <taxon>Adinetidae</taxon>
        <taxon>Adineta</taxon>
    </lineage>
</organism>
<dbReference type="GO" id="GO:0015031">
    <property type="term" value="P:protein transport"/>
    <property type="evidence" value="ECO:0007669"/>
    <property type="project" value="UniProtKB-KW"/>
</dbReference>
<dbReference type="InterPro" id="IPR037177">
    <property type="entry name" value="DLC_sf"/>
</dbReference>
<keyword evidence="10" id="KW-0539">Nucleus</keyword>
<evidence type="ECO:0000313" key="12">
    <source>
        <dbReference type="EMBL" id="CAF1517503.1"/>
    </source>
</evidence>
<sequence>MYTSTYSSSSPVRTPTFGVESTNYQHQPSTRLNYNSYQIMDDGNQSLRGTNTAYSNSISSLSSIPIRPTTPSRKYTSNYNNLSNDLNTNTYQSTPYRSQIADNDMYRSNNPIGNIRTNSYDDLLNGQNQTYRSQSSIFNSLSRLGTNNNDNSYRQQQHVRRSEQDDDLIVKSTDLSATNEQEMLELVRSSFRKYDLNNQRELAGFLKRSADKTFSSCWHCIVRRQFSSYVTHEMNGFIYLTKGTLSILLFKSGS</sequence>
<name>A0A816EH64_9BILA</name>
<dbReference type="GO" id="GO:0005634">
    <property type="term" value="C:nucleus"/>
    <property type="evidence" value="ECO:0007669"/>
    <property type="project" value="UniProtKB-SubCell"/>
</dbReference>
<dbReference type="SUPFAM" id="SSF54648">
    <property type="entry name" value="DLC"/>
    <property type="match status" value="1"/>
</dbReference>
<dbReference type="SMART" id="SM01375">
    <property type="entry name" value="Dynein_light"/>
    <property type="match status" value="1"/>
</dbReference>
<feature type="region of interest" description="Disordered" evidence="11">
    <location>
        <begin position="1"/>
        <end position="30"/>
    </location>
</feature>
<comment type="caution">
    <text evidence="13">The sequence shown here is derived from an EMBL/GenBank/DDBJ whole genome shotgun (WGS) entry which is preliminary data.</text>
</comment>
<dbReference type="Pfam" id="PF01221">
    <property type="entry name" value="Dynein_light"/>
    <property type="match status" value="1"/>
</dbReference>
<evidence type="ECO:0000256" key="9">
    <source>
        <dbReference type="ARBA" id="ARBA00023212"/>
    </source>
</evidence>
<proteinExistence type="predicted"/>
<evidence type="ECO:0000256" key="4">
    <source>
        <dbReference type="ARBA" id="ARBA00022448"/>
    </source>
</evidence>
<feature type="region of interest" description="Disordered" evidence="11">
    <location>
        <begin position="61"/>
        <end position="91"/>
    </location>
</feature>
<reference evidence="13" key="1">
    <citation type="submission" date="2021-02" db="EMBL/GenBank/DDBJ databases">
        <authorList>
            <person name="Nowell W R."/>
        </authorList>
    </citation>
    <scope>NUCLEOTIDE SEQUENCE</scope>
</reference>
<dbReference type="GO" id="GO:0005868">
    <property type="term" value="C:cytoplasmic dynein complex"/>
    <property type="evidence" value="ECO:0007669"/>
    <property type="project" value="TreeGrafter"/>
</dbReference>
<evidence type="ECO:0000256" key="2">
    <source>
        <dbReference type="ARBA" id="ARBA00004245"/>
    </source>
</evidence>
<evidence type="ECO:0000256" key="1">
    <source>
        <dbReference type="ARBA" id="ARBA00004123"/>
    </source>
</evidence>
<protein>
    <recommendedName>
        <fullName evidence="3">Dynein light chain 1, cytoplasmic</fullName>
    </recommendedName>
</protein>
<keyword evidence="7" id="KW-0509">mRNA transport</keyword>
<dbReference type="GO" id="GO:0045505">
    <property type="term" value="F:dynein intermediate chain binding"/>
    <property type="evidence" value="ECO:0007669"/>
    <property type="project" value="TreeGrafter"/>
</dbReference>
<dbReference type="AlphaFoldDB" id="A0A816EH64"/>
<dbReference type="FunFam" id="3.30.740.10:FF:000005">
    <property type="entry name" value="Dynein light chain"/>
    <property type="match status" value="1"/>
</dbReference>
<comment type="subcellular location">
    <subcellularLocation>
        <location evidence="2">Cytoplasm</location>
        <location evidence="2">Cytoskeleton</location>
    </subcellularLocation>
    <subcellularLocation>
        <location evidence="1">Nucleus</location>
    </subcellularLocation>
</comment>
<accession>A0A816EH64</accession>
<dbReference type="OrthoDB" id="10033309at2759"/>
<evidence type="ECO:0000256" key="5">
    <source>
        <dbReference type="ARBA" id="ARBA00022490"/>
    </source>
</evidence>
<dbReference type="EMBL" id="CAJNOI010003417">
    <property type="protein sequence ID" value="CAF1517503.1"/>
    <property type="molecule type" value="Genomic_DNA"/>
</dbReference>
<keyword evidence="9" id="KW-0206">Cytoskeleton</keyword>
<dbReference type="Proteomes" id="UP000663832">
    <property type="component" value="Unassembled WGS sequence"/>
</dbReference>
<dbReference type="GO" id="GO:0051028">
    <property type="term" value="P:mRNA transport"/>
    <property type="evidence" value="ECO:0007669"/>
    <property type="project" value="UniProtKB-KW"/>
</dbReference>
<dbReference type="PANTHER" id="PTHR11886">
    <property type="entry name" value="DYNEIN LIGHT CHAIN"/>
    <property type="match status" value="1"/>
</dbReference>
<dbReference type="GO" id="GO:0007017">
    <property type="term" value="P:microtubule-based process"/>
    <property type="evidence" value="ECO:0007669"/>
    <property type="project" value="InterPro"/>
</dbReference>
<keyword evidence="14" id="KW-1185">Reference proteome</keyword>
<evidence type="ECO:0000256" key="3">
    <source>
        <dbReference type="ARBA" id="ARBA00015062"/>
    </source>
</evidence>
<dbReference type="GO" id="GO:0005874">
    <property type="term" value="C:microtubule"/>
    <property type="evidence" value="ECO:0007669"/>
    <property type="project" value="UniProtKB-KW"/>
</dbReference>
<evidence type="ECO:0000256" key="10">
    <source>
        <dbReference type="ARBA" id="ARBA00023242"/>
    </source>
</evidence>
<gene>
    <name evidence="12" type="ORF">BJG266_LOCUS44081</name>
    <name evidence="13" type="ORF">QVE165_LOCUS61022</name>
</gene>
<keyword evidence="8" id="KW-0653">Protein transport</keyword>
<dbReference type="Gene3D" id="3.30.740.10">
    <property type="entry name" value="Protein Inhibitor Of Neuronal Nitric Oxide Synthase"/>
    <property type="match status" value="1"/>
</dbReference>